<evidence type="ECO:0000313" key="1">
    <source>
        <dbReference type="EMBL" id="SCM77476.1"/>
    </source>
</evidence>
<dbReference type="EMBL" id="FMJD01000008">
    <property type="protein sequence ID" value="SCM77476.1"/>
    <property type="molecule type" value="Genomic_DNA"/>
</dbReference>
<organism evidence="1">
    <name type="scientific">uncultured Pleomorphomonas sp</name>
    <dbReference type="NCBI Taxonomy" id="442121"/>
    <lineage>
        <taxon>Bacteria</taxon>
        <taxon>Pseudomonadati</taxon>
        <taxon>Pseudomonadota</taxon>
        <taxon>Alphaproteobacteria</taxon>
        <taxon>Hyphomicrobiales</taxon>
        <taxon>Pleomorphomonadaceae</taxon>
        <taxon>Pleomorphomonas</taxon>
        <taxon>environmental samples</taxon>
    </lineage>
</organism>
<sequence length="20" mass="2233">MTDLSSILNREILLAISDNN</sequence>
<dbReference type="AlphaFoldDB" id="A0A212LIU1"/>
<accession>A0A212LIU1</accession>
<reference evidence="1" key="1">
    <citation type="submission" date="2016-08" db="EMBL/GenBank/DDBJ databases">
        <authorList>
            <person name="Seilhamer J.J."/>
        </authorList>
    </citation>
    <scope>NUCLEOTIDE SEQUENCE</scope>
    <source>
        <strain evidence="1">86</strain>
    </source>
</reference>
<name>A0A212LIU1_9HYPH</name>
<protein>
    <submittedName>
        <fullName evidence="1">Uncharacterized protein</fullName>
    </submittedName>
</protein>
<gene>
    <name evidence="1" type="ORF">KL86PLE_41281</name>
</gene>
<proteinExistence type="predicted"/>